<dbReference type="AlphaFoldDB" id="A0A0C3D635"/>
<name>A0A0C3D635_9AGAM</name>
<gene>
    <name evidence="2" type="ORF">SCLCIDRAFT_29766</name>
</gene>
<evidence type="ECO:0000313" key="3">
    <source>
        <dbReference type="Proteomes" id="UP000053989"/>
    </source>
</evidence>
<evidence type="ECO:0000313" key="2">
    <source>
        <dbReference type="EMBL" id="KIM56225.1"/>
    </source>
</evidence>
<dbReference type="InParanoid" id="A0A0C3D635"/>
<proteinExistence type="predicted"/>
<feature type="compositionally biased region" description="Low complexity" evidence="1">
    <location>
        <begin position="103"/>
        <end position="120"/>
    </location>
</feature>
<dbReference type="Proteomes" id="UP000053989">
    <property type="component" value="Unassembled WGS sequence"/>
</dbReference>
<dbReference type="EMBL" id="KN822120">
    <property type="protein sequence ID" value="KIM56225.1"/>
    <property type="molecule type" value="Genomic_DNA"/>
</dbReference>
<evidence type="ECO:0000256" key="1">
    <source>
        <dbReference type="SAM" id="MobiDB-lite"/>
    </source>
</evidence>
<keyword evidence="3" id="KW-1185">Reference proteome</keyword>
<dbReference type="OrthoDB" id="3183767at2759"/>
<protein>
    <submittedName>
        <fullName evidence="2">Uncharacterized protein</fullName>
    </submittedName>
</protein>
<dbReference type="STRING" id="1036808.A0A0C3D635"/>
<sequence length="536" mass="60514">MSGTNLVATLDARFRQIPPFGKGSIHQFPSNVTEACQCAARHFEDLLQCAMPVFKGLFPPEHDQELLGDQLCKFQGFTCAAFKTMELPSETAARWQRKEHSHGTMTTPSGSSATSAPSAARPKSFNLTTYKLHALGDYVHNIRLFGTTDSYTMQLGELSHHLLKRFYQSMNKKHPAGQLATQERRHTRIHRLQDARDSTETGMTDSDVVEPAPLSFQRDPALKDFIPRLKDHLLSRLMNNEYDGNEQVFTSEERNAVRFVNNLNRVVRPKHFQVNYTTYDMRCEQDTLHPGHGHTAVMMLSREEGPDAHPFWYAQILGAFLIAVNHHGVDRTMEFLWVRWYGVMPGHRWGIKKAHLPKIGFIPDSPGAFGFLDPSLVLRACHLIPAFSDGHTDSLLPRGPSIAQENDGTDDWTAYYVNIFADRDMYAHIVGFGVGHDFQYHKSITSLENQDSEEAMLNESLQIPGNYKEGDTDAGCCSGRTGCDTDIGMDGKIREDTFEDNEEETSKDSDIEDTPDQFLDMENKSENDGEGPQFKF</sequence>
<feature type="region of interest" description="Disordered" evidence="1">
    <location>
        <begin position="488"/>
        <end position="536"/>
    </location>
</feature>
<organism evidence="2 3">
    <name type="scientific">Scleroderma citrinum Foug A</name>
    <dbReference type="NCBI Taxonomy" id="1036808"/>
    <lineage>
        <taxon>Eukaryota</taxon>
        <taxon>Fungi</taxon>
        <taxon>Dikarya</taxon>
        <taxon>Basidiomycota</taxon>
        <taxon>Agaricomycotina</taxon>
        <taxon>Agaricomycetes</taxon>
        <taxon>Agaricomycetidae</taxon>
        <taxon>Boletales</taxon>
        <taxon>Sclerodermatineae</taxon>
        <taxon>Sclerodermataceae</taxon>
        <taxon>Scleroderma</taxon>
    </lineage>
</organism>
<reference evidence="2 3" key="1">
    <citation type="submission" date="2014-04" db="EMBL/GenBank/DDBJ databases">
        <authorList>
            <consortium name="DOE Joint Genome Institute"/>
            <person name="Kuo A."/>
            <person name="Kohler A."/>
            <person name="Nagy L.G."/>
            <person name="Floudas D."/>
            <person name="Copeland A."/>
            <person name="Barry K.W."/>
            <person name="Cichocki N."/>
            <person name="Veneault-Fourrey C."/>
            <person name="LaButti K."/>
            <person name="Lindquist E.A."/>
            <person name="Lipzen A."/>
            <person name="Lundell T."/>
            <person name="Morin E."/>
            <person name="Murat C."/>
            <person name="Sun H."/>
            <person name="Tunlid A."/>
            <person name="Henrissat B."/>
            <person name="Grigoriev I.V."/>
            <person name="Hibbett D.S."/>
            <person name="Martin F."/>
            <person name="Nordberg H.P."/>
            <person name="Cantor M.N."/>
            <person name="Hua S.X."/>
        </authorList>
    </citation>
    <scope>NUCLEOTIDE SEQUENCE [LARGE SCALE GENOMIC DNA]</scope>
    <source>
        <strain evidence="2 3">Foug A</strain>
    </source>
</reference>
<dbReference type="HOGENOM" id="CLU_002498_9_3_1"/>
<feature type="region of interest" description="Disordered" evidence="1">
    <location>
        <begin position="91"/>
        <end position="120"/>
    </location>
</feature>
<accession>A0A0C3D635</accession>
<reference evidence="3" key="2">
    <citation type="submission" date="2015-01" db="EMBL/GenBank/DDBJ databases">
        <title>Evolutionary Origins and Diversification of the Mycorrhizal Mutualists.</title>
        <authorList>
            <consortium name="DOE Joint Genome Institute"/>
            <consortium name="Mycorrhizal Genomics Consortium"/>
            <person name="Kohler A."/>
            <person name="Kuo A."/>
            <person name="Nagy L.G."/>
            <person name="Floudas D."/>
            <person name="Copeland A."/>
            <person name="Barry K.W."/>
            <person name="Cichocki N."/>
            <person name="Veneault-Fourrey C."/>
            <person name="LaButti K."/>
            <person name="Lindquist E.A."/>
            <person name="Lipzen A."/>
            <person name="Lundell T."/>
            <person name="Morin E."/>
            <person name="Murat C."/>
            <person name="Riley R."/>
            <person name="Ohm R."/>
            <person name="Sun H."/>
            <person name="Tunlid A."/>
            <person name="Henrissat B."/>
            <person name="Grigoriev I.V."/>
            <person name="Hibbett D.S."/>
            <person name="Martin F."/>
        </authorList>
    </citation>
    <scope>NUCLEOTIDE SEQUENCE [LARGE SCALE GENOMIC DNA]</scope>
    <source>
        <strain evidence="3">Foug A</strain>
    </source>
</reference>